<feature type="transmembrane region" description="Helical" evidence="9">
    <location>
        <begin position="284"/>
        <end position="307"/>
    </location>
</feature>
<evidence type="ECO:0000256" key="6">
    <source>
        <dbReference type="ARBA" id="ARBA00022989"/>
    </source>
</evidence>
<feature type="transmembrane region" description="Helical" evidence="9">
    <location>
        <begin position="6"/>
        <end position="31"/>
    </location>
</feature>
<dbReference type="SMART" id="SM00730">
    <property type="entry name" value="PSN"/>
    <property type="match status" value="1"/>
</dbReference>
<name>A0A0C3KK91_PISTI</name>
<reference evidence="11" key="2">
    <citation type="submission" date="2015-01" db="EMBL/GenBank/DDBJ databases">
        <title>Evolutionary Origins and Diversification of the Mycorrhizal Mutualists.</title>
        <authorList>
            <consortium name="DOE Joint Genome Institute"/>
            <consortium name="Mycorrhizal Genomics Consortium"/>
            <person name="Kohler A."/>
            <person name="Kuo A."/>
            <person name="Nagy L.G."/>
            <person name="Floudas D."/>
            <person name="Copeland A."/>
            <person name="Barry K.W."/>
            <person name="Cichocki N."/>
            <person name="Veneault-Fourrey C."/>
            <person name="LaButti K."/>
            <person name="Lindquist E.A."/>
            <person name="Lipzen A."/>
            <person name="Lundell T."/>
            <person name="Morin E."/>
            <person name="Murat C."/>
            <person name="Riley R."/>
            <person name="Ohm R."/>
            <person name="Sun H."/>
            <person name="Tunlid A."/>
            <person name="Henrissat B."/>
            <person name="Grigoriev I.V."/>
            <person name="Hibbett D.S."/>
            <person name="Martin F."/>
        </authorList>
    </citation>
    <scope>NUCLEOTIDE SEQUENCE [LARGE SCALE GENOMIC DNA]</scope>
    <source>
        <strain evidence="11">Marx 270</strain>
    </source>
</reference>
<protein>
    <recommendedName>
        <fullName evidence="12">Peptidase A22B, signal peptide peptidase</fullName>
    </recommendedName>
</protein>
<dbReference type="GO" id="GO:0006465">
    <property type="term" value="P:signal peptide processing"/>
    <property type="evidence" value="ECO:0007669"/>
    <property type="project" value="TreeGrafter"/>
</dbReference>
<feature type="compositionally biased region" description="Basic and acidic residues" evidence="8">
    <location>
        <begin position="390"/>
        <end position="403"/>
    </location>
</feature>
<dbReference type="GO" id="GO:0098553">
    <property type="term" value="C:lumenal side of endoplasmic reticulum membrane"/>
    <property type="evidence" value="ECO:0007669"/>
    <property type="project" value="TreeGrafter"/>
</dbReference>
<keyword evidence="6 9" id="KW-1133">Transmembrane helix</keyword>
<dbReference type="Proteomes" id="UP000054217">
    <property type="component" value="Unassembled WGS sequence"/>
</dbReference>
<evidence type="ECO:0008006" key="12">
    <source>
        <dbReference type="Google" id="ProtNLM"/>
    </source>
</evidence>
<dbReference type="InParanoid" id="A0A0C3KK91"/>
<feature type="region of interest" description="Disordered" evidence="8">
    <location>
        <begin position="33"/>
        <end position="52"/>
    </location>
</feature>
<feature type="compositionally biased region" description="Basic residues" evidence="8">
    <location>
        <begin position="409"/>
        <end position="420"/>
    </location>
</feature>
<dbReference type="STRING" id="870435.A0A0C3KK91"/>
<keyword evidence="4" id="KW-0378">Hydrolase</keyword>
<dbReference type="InterPro" id="IPR006639">
    <property type="entry name" value="Preselin/SPP"/>
</dbReference>
<dbReference type="FunCoup" id="A0A0C3KK91">
    <property type="interactions" value="158"/>
</dbReference>
<keyword evidence="5" id="KW-0256">Endoplasmic reticulum</keyword>
<sequence length="420" mass="46272">MDHVDWGIISSYGGLLSLASVCVFAGAFGSLPSARKSTSKPRNGNILEPDDGEEESISEQLSSADAWIFPIIGSVALFATYLLVQYFGKEWLNRLLGWYLSFVGAGCVWRCLVRLARLGAGKDCWQRFDQTRVFVLKGPLELFSISLRTPSLILLPVSLIPSALYVSSETNRKSIILTNILALALAHNALSILRLDSFQTGCVLLSGLFLYDVYWVFGTNVMVEVATSLDVPIKILWPKSLSFTTEKGVTMLGLGDIVIPGMFVALALRYDYSRSKKTDSFSKPYFFVTLMSYILGLVTTMTVMHTLGRAQPALLYLSPTCIFAFLATAFFRGELRDAWVWSDNPEQMQQDCPPVANADRPQDAAPSIIQTKNLDGPIQTENVDAARQVECGRDGKDSLKTARESGGSRLKKSNKGRKDA</sequence>
<comment type="subcellular location">
    <subcellularLocation>
        <location evidence="1">Endoplasmic reticulum membrane</location>
        <topology evidence="1">Multi-pass membrane protein</topology>
    </subcellularLocation>
</comment>
<proteinExistence type="inferred from homology"/>
<evidence type="ECO:0000256" key="4">
    <source>
        <dbReference type="ARBA" id="ARBA00022801"/>
    </source>
</evidence>
<evidence type="ECO:0000313" key="10">
    <source>
        <dbReference type="EMBL" id="KIO10027.1"/>
    </source>
</evidence>
<feature type="transmembrane region" description="Helical" evidence="9">
    <location>
        <begin position="313"/>
        <end position="331"/>
    </location>
</feature>
<reference evidence="10 11" key="1">
    <citation type="submission" date="2014-04" db="EMBL/GenBank/DDBJ databases">
        <authorList>
            <consortium name="DOE Joint Genome Institute"/>
            <person name="Kuo A."/>
            <person name="Kohler A."/>
            <person name="Costa M.D."/>
            <person name="Nagy L.G."/>
            <person name="Floudas D."/>
            <person name="Copeland A."/>
            <person name="Barry K.W."/>
            <person name="Cichocki N."/>
            <person name="Veneault-Fourrey C."/>
            <person name="LaButti K."/>
            <person name="Lindquist E.A."/>
            <person name="Lipzen A."/>
            <person name="Lundell T."/>
            <person name="Morin E."/>
            <person name="Murat C."/>
            <person name="Sun H."/>
            <person name="Tunlid A."/>
            <person name="Henrissat B."/>
            <person name="Grigoriev I.V."/>
            <person name="Hibbett D.S."/>
            <person name="Martin F."/>
            <person name="Nordberg H.P."/>
            <person name="Cantor M.N."/>
            <person name="Hua S.X."/>
        </authorList>
    </citation>
    <scope>NUCLEOTIDE SEQUENCE [LARGE SCALE GENOMIC DNA]</scope>
    <source>
        <strain evidence="10 11">Marx 270</strain>
    </source>
</reference>
<feature type="transmembrane region" description="Helical" evidence="9">
    <location>
        <begin position="66"/>
        <end position="84"/>
    </location>
</feature>
<comment type="similarity">
    <text evidence="2">Belongs to the peptidase A22B family.</text>
</comment>
<dbReference type="EMBL" id="KN831953">
    <property type="protein sequence ID" value="KIO10027.1"/>
    <property type="molecule type" value="Genomic_DNA"/>
</dbReference>
<dbReference type="GO" id="GO:0042500">
    <property type="term" value="F:aspartic endopeptidase activity, intramembrane cleaving"/>
    <property type="evidence" value="ECO:0007669"/>
    <property type="project" value="InterPro"/>
</dbReference>
<accession>A0A0C3KK91</accession>
<dbReference type="OrthoDB" id="29661at2759"/>
<feature type="transmembrane region" description="Helical" evidence="9">
    <location>
        <begin position="249"/>
        <end position="272"/>
    </location>
</feature>
<dbReference type="PANTHER" id="PTHR12174:SF23">
    <property type="entry name" value="MINOR HISTOCOMPATIBILITY ANTIGEN H13"/>
    <property type="match status" value="1"/>
</dbReference>
<evidence type="ECO:0000256" key="5">
    <source>
        <dbReference type="ARBA" id="ARBA00022824"/>
    </source>
</evidence>
<evidence type="ECO:0000313" key="11">
    <source>
        <dbReference type="Proteomes" id="UP000054217"/>
    </source>
</evidence>
<keyword evidence="11" id="KW-1185">Reference proteome</keyword>
<dbReference type="PANTHER" id="PTHR12174">
    <property type="entry name" value="SIGNAL PEPTIDE PEPTIDASE"/>
    <property type="match status" value="1"/>
</dbReference>
<dbReference type="GO" id="GO:0033619">
    <property type="term" value="P:membrane protein proteolysis"/>
    <property type="evidence" value="ECO:0007669"/>
    <property type="project" value="TreeGrafter"/>
</dbReference>
<keyword evidence="7 9" id="KW-0472">Membrane</keyword>
<dbReference type="HOGENOM" id="CLU_023799_0_1_1"/>
<feature type="region of interest" description="Disordered" evidence="8">
    <location>
        <begin position="371"/>
        <end position="420"/>
    </location>
</feature>
<evidence type="ECO:0000256" key="9">
    <source>
        <dbReference type="SAM" id="Phobius"/>
    </source>
</evidence>
<evidence type="ECO:0000256" key="2">
    <source>
        <dbReference type="ARBA" id="ARBA00006859"/>
    </source>
</evidence>
<evidence type="ECO:0000256" key="1">
    <source>
        <dbReference type="ARBA" id="ARBA00004477"/>
    </source>
</evidence>
<gene>
    <name evidence="10" type="ORF">M404DRAFT_228075</name>
</gene>
<organism evidence="10 11">
    <name type="scientific">Pisolithus tinctorius Marx 270</name>
    <dbReference type="NCBI Taxonomy" id="870435"/>
    <lineage>
        <taxon>Eukaryota</taxon>
        <taxon>Fungi</taxon>
        <taxon>Dikarya</taxon>
        <taxon>Basidiomycota</taxon>
        <taxon>Agaricomycotina</taxon>
        <taxon>Agaricomycetes</taxon>
        <taxon>Agaricomycetidae</taxon>
        <taxon>Boletales</taxon>
        <taxon>Sclerodermatineae</taxon>
        <taxon>Pisolithaceae</taxon>
        <taxon>Pisolithus</taxon>
    </lineage>
</organism>
<evidence type="ECO:0000256" key="8">
    <source>
        <dbReference type="SAM" id="MobiDB-lite"/>
    </source>
</evidence>
<keyword evidence="3 9" id="KW-0812">Transmembrane</keyword>
<dbReference type="AlphaFoldDB" id="A0A0C3KK91"/>
<evidence type="ECO:0000256" key="7">
    <source>
        <dbReference type="ARBA" id="ARBA00023136"/>
    </source>
</evidence>
<dbReference type="GO" id="GO:0098554">
    <property type="term" value="C:cytoplasmic side of endoplasmic reticulum membrane"/>
    <property type="evidence" value="ECO:0007669"/>
    <property type="project" value="TreeGrafter"/>
</dbReference>
<dbReference type="Pfam" id="PF04258">
    <property type="entry name" value="Peptidase_A22B"/>
    <property type="match status" value="1"/>
</dbReference>
<dbReference type="InterPro" id="IPR007369">
    <property type="entry name" value="Peptidase_A22B_SPP"/>
</dbReference>
<evidence type="ECO:0000256" key="3">
    <source>
        <dbReference type="ARBA" id="ARBA00022692"/>
    </source>
</evidence>
<feature type="transmembrane region" description="Helical" evidence="9">
    <location>
        <begin position="96"/>
        <end position="113"/>
    </location>
</feature>
<feature type="transmembrane region" description="Helical" evidence="9">
    <location>
        <begin position="175"/>
        <end position="193"/>
    </location>
</feature>